<dbReference type="RefSeq" id="WP_161824537.1">
    <property type="nucleotide sequence ID" value="NZ_WVIC01000009.1"/>
</dbReference>
<proteinExistence type="predicted"/>
<keyword evidence="2" id="KW-1185">Reference proteome</keyword>
<reference evidence="1" key="1">
    <citation type="submission" date="2019-12" db="EMBL/GenBank/DDBJ databases">
        <title>High-Quality draft genome sequences of three cyanobacteria isolated from the limestone walls of the Old Cathedral of Coimbra.</title>
        <authorList>
            <person name="Tiago I."/>
            <person name="Soares F."/>
            <person name="Portugal A."/>
        </authorList>
    </citation>
    <scope>NUCLEOTIDE SEQUENCE [LARGE SCALE GENOMIC DNA]</scope>
    <source>
        <strain evidence="1">C</strain>
    </source>
</reference>
<accession>A0A8K2A7C5</accession>
<evidence type="ECO:0000313" key="1">
    <source>
        <dbReference type="EMBL" id="NCJ06054.1"/>
    </source>
</evidence>
<sequence>MEKVKDLTIDEFKSLIHKTMEEVLQEMLIDPDEGRLLKPEFKETLTKIREARGETLTHSSEEVIAHLGL</sequence>
<gene>
    <name evidence="1" type="ORF">GS597_05900</name>
</gene>
<organism evidence="1 2">
    <name type="scientific">Petrachloros mirabilis ULC683</name>
    <dbReference type="NCBI Taxonomy" id="2781853"/>
    <lineage>
        <taxon>Bacteria</taxon>
        <taxon>Bacillati</taxon>
        <taxon>Cyanobacteriota</taxon>
        <taxon>Cyanophyceae</taxon>
        <taxon>Synechococcales</taxon>
        <taxon>Petrachlorosaceae</taxon>
        <taxon>Petrachloros</taxon>
        <taxon>Petrachloros mirabilis</taxon>
    </lineage>
</organism>
<dbReference type="Proteomes" id="UP000607397">
    <property type="component" value="Unassembled WGS sequence"/>
</dbReference>
<name>A0A8K2A7C5_9CYAN</name>
<comment type="caution">
    <text evidence="1">The sequence shown here is derived from an EMBL/GenBank/DDBJ whole genome shotgun (WGS) entry which is preliminary data.</text>
</comment>
<dbReference type="AlphaFoldDB" id="A0A8K2A7C5"/>
<protein>
    <submittedName>
        <fullName evidence="1">Uncharacterized protein</fullName>
    </submittedName>
</protein>
<evidence type="ECO:0000313" key="2">
    <source>
        <dbReference type="Proteomes" id="UP000607397"/>
    </source>
</evidence>
<dbReference type="EMBL" id="WVIC01000009">
    <property type="protein sequence ID" value="NCJ06054.1"/>
    <property type="molecule type" value="Genomic_DNA"/>
</dbReference>